<proteinExistence type="predicted"/>
<evidence type="ECO:0000313" key="5">
    <source>
        <dbReference type="EMBL" id="CAE7206690.1"/>
    </source>
</evidence>
<dbReference type="InterPro" id="IPR018247">
    <property type="entry name" value="EF_Hand_1_Ca_BS"/>
</dbReference>
<evidence type="ECO:0000259" key="4">
    <source>
        <dbReference type="PROSITE" id="PS50222"/>
    </source>
</evidence>
<evidence type="ECO:0000313" key="6">
    <source>
        <dbReference type="Proteomes" id="UP000604046"/>
    </source>
</evidence>
<feature type="region of interest" description="Disordered" evidence="3">
    <location>
        <begin position="104"/>
        <end position="138"/>
    </location>
</feature>
<feature type="domain" description="EF-hand" evidence="4">
    <location>
        <begin position="757"/>
        <end position="792"/>
    </location>
</feature>
<feature type="domain" description="EF-hand" evidence="4">
    <location>
        <begin position="341"/>
        <end position="376"/>
    </location>
</feature>
<dbReference type="EMBL" id="CAJNDS010000445">
    <property type="protein sequence ID" value="CAE7206690.1"/>
    <property type="molecule type" value="Genomic_DNA"/>
</dbReference>
<keyword evidence="1" id="KW-0677">Repeat</keyword>
<dbReference type="Proteomes" id="UP000604046">
    <property type="component" value="Unassembled WGS sequence"/>
</dbReference>
<dbReference type="OrthoDB" id="416983at2759"/>
<comment type="caution">
    <text evidence="5">The sequence shown here is derived from an EMBL/GenBank/DDBJ whole genome shotgun (WGS) entry which is preliminary data.</text>
</comment>
<evidence type="ECO:0000256" key="3">
    <source>
        <dbReference type="SAM" id="MobiDB-lite"/>
    </source>
</evidence>
<feature type="domain" description="EF-hand" evidence="4">
    <location>
        <begin position="305"/>
        <end position="340"/>
    </location>
</feature>
<dbReference type="Gene3D" id="1.10.238.10">
    <property type="entry name" value="EF-hand"/>
    <property type="match status" value="4"/>
</dbReference>
<dbReference type="InterPro" id="IPR050145">
    <property type="entry name" value="Centrin_CML-like"/>
</dbReference>
<accession>A0A812JQ43</accession>
<feature type="region of interest" description="Disordered" evidence="3">
    <location>
        <begin position="175"/>
        <end position="231"/>
    </location>
</feature>
<dbReference type="PROSITE" id="PS00018">
    <property type="entry name" value="EF_HAND_1"/>
    <property type="match status" value="5"/>
</dbReference>
<keyword evidence="6" id="KW-1185">Reference proteome</keyword>
<keyword evidence="2" id="KW-0106">Calcium</keyword>
<sequence length="929" mass="104266">MPATSCPDKGISILFQQQQFLETHVAEKGHGSKSPCFTTLMQDWVSSYQKTRVRARMACRPLWGEGSDVQLNFPKPPPPARPVARPLSAPTRRNLDEELEELEEALQGPLPVRKASSGSDDKSRTSRRSTQEPEFVDIMQTADRPFGFSPSPEKRMTLMIQVNDGTVAAKALTEAVHGPTSPRSEHGGSTVMRDPSLYKEGSAQHSGGEGASTEGGDAHSLGGGDEIMTGPAARMMPRKDVIHKVFSRLANDGEVHKDSLETALELMGIRHAREDWLSSILDSITRYTTLNFHEYLRLVKLYLEKQSLEYEKAFYHYDRDGSGSIEAAELTSLLEEIGITPMDQVISELTAEHDLDNSGELDLGEFCSVLAVINEREGFTKAEYERFKHAYNLYDDEQTGALETDQLLAILGYLGYEMNLEAANRMLEEVDVDGSGALSFSEFLIFMRKIRDQEVQRLEDELERLSSLPAGDKEDLLTGLLRIMGYVPDKEAVRDAAIDSNINLAKPTVRRASLVQMCMPNSVKPPSGAISATPTYKSTVTLSEAYRFLEVYRCREGFTRAEAAELQEHYNRFAQTPGPADTMFISSYDSARALTWLGYRSSHEEHQLTFSKVDVSNAGSISLAEFLKLVRLHRQQELEEIRASFLRIGLAGQADPTNESKRAAQHSMAFLGMGRAFTDKAKAREDDQRYGVLRMAVSKRSQMRALAQQHQGFSAEEVEGMQCRFSTYDSDGSGTISASELRLLCQEMLPEIATDPKSRPELIRLVKETDSSGDGKLNFHEFLKLMRDLEDSQRLSKFIKEKNVLDQLPFTKHQIRDFRELFLEHDSDREDVITFKSVQSLLTILVPMGDRRVLQLAEIWHKNVDVPRKNQDLQTWTLDFPDFLMLMHALLEADFCGIKAKSAAAAFAKAFLRNDMGFPKIGVTLFCPK</sequence>
<feature type="domain" description="EF-hand" evidence="4">
    <location>
        <begin position="418"/>
        <end position="453"/>
    </location>
</feature>
<dbReference type="AlphaFoldDB" id="A0A812JQ43"/>
<dbReference type="InterPro" id="IPR011992">
    <property type="entry name" value="EF-hand-dom_pair"/>
</dbReference>
<dbReference type="SMART" id="SM00054">
    <property type="entry name" value="EFh"/>
    <property type="match status" value="7"/>
</dbReference>
<reference evidence="5" key="1">
    <citation type="submission" date="2021-02" db="EMBL/GenBank/DDBJ databases">
        <authorList>
            <person name="Dougan E. K."/>
            <person name="Rhodes N."/>
            <person name="Thang M."/>
            <person name="Chan C."/>
        </authorList>
    </citation>
    <scope>NUCLEOTIDE SEQUENCE</scope>
</reference>
<dbReference type="InterPro" id="IPR002048">
    <property type="entry name" value="EF_hand_dom"/>
</dbReference>
<evidence type="ECO:0000256" key="1">
    <source>
        <dbReference type="ARBA" id="ARBA00022737"/>
    </source>
</evidence>
<dbReference type="Pfam" id="PF13499">
    <property type="entry name" value="EF-hand_7"/>
    <property type="match status" value="3"/>
</dbReference>
<gene>
    <name evidence="5" type="primary">CML1</name>
    <name evidence="5" type="ORF">SNAT2548_LOCUS6608</name>
</gene>
<name>A0A812JQ43_9DINO</name>
<dbReference type="GO" id="GO:0005509">
    <property type="term" value="F:calcium ion binding"/>
    <property type="evidence" value="ECO:0007669"/>
    <property type="project" value="InterPro"/>
</dbReference>
<organism evidence="5 6">
    <name type="scientific">Symbiodinium natans</name>
    <dbReference type="NCBI Taxonomy" id="878477"/>
    <lineage>
        <taxon>Eukaryota</taxon>
        <taxon>Sar</taxon>
        <taxon>Alveolata</taxon>
        <taxon>Dinophyceae</taxon>
        <taxon>Suessiales</taxon>
        <taxon>Symbiodiniaceae</taxon>
        <taxon>Symbiodinium</taxon>
    </lineage>
</organism>
<protein>
    <submittedName>
        <fullName evidence="5">CML1 protein</fullName>
    </submittedName>
</protein>
<feature type="domain" description="EF-hand" evidence="4">
    <location>
        <begin position="716"/>
        <end position="751"/>
    </location>
</feature>
<feature type="domain" description="EF-hand" evidence="4">
    <location>
        <begin position="813"/>
        <end position="848"/>
    </location>
</feature>
<dbReference type="PANTHER" id="PTHR23050">
    <property type="entry name" value="CALCIUM BINDING PROTEIN"/>
    <property type="match status" value="1"/>
</dbReference>
<feature type="domain" description="EF-hand" evidence="4">
    <location>
        <begin position="382"/>
        <end position="417"/>
    </location>
</feature>
<dbReference type="PROSITE" id="PS50222">
    <property type="entry name" value="EF_HAND_2"/>
    <property type="match status" value="7"/>
</dbReference>
<feature type="region of interest" description="Disordered" evidence="3">
    <location>
        <begin position="66"/>
        <end position="88"/>
    </location>
</feature>
<evidence type="ECO:0000256" key="2">
    <source>
        <dbReference type="ARBA" id="ARBA00022837"/>
    </source>
</evidence>
<dbReference type="SUPFAM" id="SSF47473">
    <property type="entry name" value="EF-hand"/>
    <property type="match status" value="4"/>
</dbReference>
<dbReference type="CDD" id="cd00051">
    <property type="entry name" value="EFh"/>
    <property type="match status" value="2"/>
</dbReference>